<evidence type="ECO:0000256" key="1">
    <source>
        <dbReference type="ARBA" id="ARBA00004571"/>
    </source>
</evidence>
<feature type="domain" description="TonB-dependent receptor-like beta-barrel" evidence="13">
    <location>
        <begin position="282"/>
        <end position="763"/>
    </location>
</feature>
<dbReference type="GO" id="GO:0009279">
    <property type="term" value="C:cell outer membrane"/>
    <property type="evidence" value="ECO:0007669"/>
    <property type="project" value="UniProtKB-SubCell"/>
</dbReference>
<evidence type="ECO:0000256" key="7">
    <source>
        <dbReference type="ARBA" id="ARBA00023065"/>
    </source>
</evidence>
<dbReference type="Gene3D" id="2.40.170.20">
    <property type="entry name" value="TonB-dependent receptor, beta-barrel domain"/>
    <property type="match status" value="1"/>
</dbReference>
<reference evidence="15 16" key="1">
    <citation type="submission" date="2020-03" db="EMBL/GenBank/DDBJ databases">
        <authorList>
            <consortium name="Genoscope - CEA"/>
            <person name="William W."/>
        </authorList>
    </citation>
    <scope>NUCLEOTIDE SEQUENCE [LARGE SCALE GENOMIC DNA]</scope>
    <source>
        <strain evidence="16">DSM 16959</strain>
    </source>
</reference>
<accession>A0A6S6YS84</accession>
<evidence type="ECO:0000259" key="14">
    <source>
        <dbReference type="Pfam" id="PF07715"/>
    </source>
</evidence>
<sequence length="797" mass="85205">MRNRKSLLAVRLLPLLIATAYAGGAIADDTKLEEVIITAQKRAERLQDVPISVSAISGSQLETRGIEGSKDLASLAPSLMVTYGNSGNSTMSIISIRGSGSGSPSIFLDTAVGTYVDGVYAGKNQGGLFDIIDMERVEVLRGPQGTLFGRNTLAGAINFVTKKPSGVFGGSVGIDVGNYGSHIERVSVDLPRMGALNLSLAARNENRDGYVKSQTGQDAGKTDKQSYRLAATLDITSKLQAFYSFDHTEVDNVQLPVSLYTPFGWKGSASSAASGLSAANRAAVLAGASDEFPSGRNPTPGFAEWERMKTDNHALTLSYQVNANNTVKYIYSDREMKWSDQLDLDGITANIYAYGRDTKLKTESHELQWVGNVGQLKYVAGYYTYKENSRTVNPQTSGGSTNWATDFSGSVDAKALFAQLDYDFTDKWSGSLGIRRSIDEKGVDSSQYGTGASYRGAMTAAGITTLNGVTSAGDTLSVVAPGTYFDVSKIGSLPPVFNATAKRSFASTTPAVSLTYKVNDGLNVYGRVAKGFRSGGFAAEAGGSSTAQVAAARTTPFNPEKSTTTELGFKSNFWDGKAALSGAIYQNKITDLQTSQLVPGTTSSIIVNAGKATYKGFELEGQLVVADGWRLGMSWGRINARFDEYMDNGFTPGTLNYSGAVIDTAGNRVNGYAPKNTLNFNVDGRLAKTAWGTLRGTMDITYTDKMHNIPGNKNLYAANAGGANDAALTLVPSRTLVNARLTLAGVPVGGPGRADVALWVRNLADVRKPVNYIDLSYYRVASWTEPRMYGMSFNYKW</sequence>
<evidence type="ECO:0000256" key="11">
    <source>
        <dbReference type="PROSITE-ProRule" id="PRU01360"/>
    </source>
</evidence>
<dbReference type="AlphaFoldDB" id="A0A6S6YS84"/>
<dbReference type="InterPro" id="IPR000531">
    <property type="entry name" value="Beta-barrel_TonB"/>
</dbReference>
<dbReference type="GO" id="GO:0006826">
    <property type="term" value="P:iron ion transport"/>
    <property type="evidence" value="ECO:0007669"/>
    <property type="project" value="UniProtKB-KW"/>
</dbReference>
<feature type="domain" description="TonB-dependent receptor plug" evidence="14">
    <location>
        <begin position="46"/>
        <end position="156"/>
    </location>
</feature>
<dbReference type="RefSeq" id="WP_145769309.1">
    <property type="nucleotide sequence ID" value="NZ_LR778301.1"/>
</dbReference>
<dbReference type="SUPFAM" id="SSF56935">
    <property type="entry name" value="Porins"/>
    <property type="match status" value="1"/>
</dbReference>
<keyword evidence="7" id="KW-0406">Ion transport</keyword>
<dbReference type="InterPro" id="IPR012910">
    <property type="entry name" value="Plug_dom"/>
</dbReference>
<evidence type="ECO:0000256" key="9">
    <source>
        <dbReference type="ARBA" id="ARBA00023136"/>
    </source>
</evidence>
<dbReference type="InterPro" id="IPR036942">
    <property type="entry name" value="Beta-barrel_TonB_sf"/>
</dbReference>
<organism evidence="15 16">
    <name type="scientific">Denitratisoma oestradiolicum</name>
    <dbReference type="NCBI Taxonomy" id="311182"/>
    <lineage>
        <taxon>Bacteria</taxon>
        <taxon>Pseudomonadati</taxon>
        <taxon>Pseudomonadota</taxon>
        <taxon>Betaproteobacteria</taxon>
        <taxon>Nitrosomonadales</taxon>
        <taxon>Sterolibacteriaceae</taxon>
        <taxon>Denitratisoma</taxon>
    </lineage>
</organism>
<dbReference type="OrthoDB" id="127311at2"/>
<comment type="subcellular location">
    <subcellularLocation>
        <location evidence="1 11">Cell outer membrane</location>
        <topology evidence="1 11">Multi-pass membrane protein</topology>
    </subcellularLocation>
</comment>
<evidence type="ECO:0000313" key="16">
    <source>
        <dbReference type="Proteomes" id="UP000515733"/>
    </source>
</evidence>
<keyword evidence="8 12" id="KW-0798">TonB box</keyword>
<evidence type="ECO:0000256" key="10">
    <source>
        <dbReference type="ARBA" id="ARBA00023237"/>
    </source>
</evidence>
<comment type="similarity">
    <text evidence="11 12">Belongs to the TonB-dependent receptor family.</text>
</comment>
<keyword evidence="5 11" id="KW-0812">Transmembrane</keyword>
<keyword evidence="10 11" id="KW-0998">Cell outer membrane</keyword>
<dbReference type="PANTHER" id="PTHR32552:SF81">
    <property type="entry name" value="TONB-DEPENDENT OUTER MEMBRANE RECEPTOR"/>
    <property type="match status" value="1"/>
</dbReference>
<keyword evidence="3 11" id="KW-1134">Transmembrane beta strand</keyword>
<dbReference type="Proteomes" id="UP000515733">
    <property type="component" value="Chromosome"/>
</dbReference>
<evidence type="ECO:0000256" key="5">
    <source>
        <dbReference type="ARBA" id="ARBA00022692"/>
    </source>
</evidence>
<evidence type="ECO:0000256" key="2">
    <source>
        <dbReference type="ARBA" id="ARBA00022448"/>
    </source>
</evidence>
<proteinExistence type="inferred from homology"/>
<evidence type="ECO:0000256" key="12">
    <source>
        <dbReference type="RuleBase" id="RU003357"/>
    </source>
</evidence>
<dbReference type="InterPro" id="IPR039426">
    <property type="entry name" value="TonB-dep_rcpt-like"/>
</dbReference>
<keyword evidence="16" id="KW-1185">Reference proteome</keyword>
<keyword evidence="15" id="KW-0675">Receptor</keyword>
<evidence type="ECO:0000313" key="15">
    <source>
        <dbReference type="EMBL" id="CAB1370562.1"/>
    </source>
</evidence>
<dbReference type="EMBL" id="LR778301">
    <property type="protein sequence ID" value="CAB1370562.1"/>
    <property type="molecule type" value="Genomic_DNA"/>
</dbReference>
<dbReference type="Pfam" id="PF07715">
    <property type="entry name" value="Plug"/>
    <property type="match status" value="1"/>
</dbReference>
<keyword evidence="9 11" id="KW-0472">Membrane</keyword>
<dbReference type="Pfam" id="PF00593">
    <property type="entry name" value="TonB_dep_Rec_b-barrel"/>
    <property type="match status" value="1"/>
</dbReference>
<keyword evidence="4" id="KW-0410">Iron transport</keyword>
<evidence type="ECO:0000256" key="6">
    <source>
        <dbReference type="ARBA" id="ARBA00023004"/>
    </source>
</evidence>
<protein>
    <submittedName>
        <fullName evidence="15">Putative TonB-dependent receptor</fullName>
    </submittedName>
</protein>
<evidence type="ECO:0000256" key="8">
    <source>
        <dbReference type="ARBA" id="ARBA00023077"/>
    </source>
</evidence>
<gene>
    <name evidence="15" type="ORF">DENOEST_3408</name>
</gene>
<dbReference type="KEGG" id="doe:DENOEST_3408"/>
<name>A0A6S6YS84_9PROT</name>
<evidence type="ECO:0000256" key="4">
    <source>
        <dbReference type="ARBA" id="ARBA00022496"/>
    </source>
</evidence>
<evidence type="ECO:0000259" key="13">
    <source>
        <dbReference type="Pfam" id="PF00593"/>
    </source>
</evidence>
<dbReference type="PANTHER" id="PTHR32552">
    <property type="entry name" value="FERRICHROME IRON RECEPTOR-RELATED"/>
    <property type="match status" value="1"/>
</dbReference>
<keyword evidence="2 11" id="KW-0813">Transport</keyword>
<evidence type="ECO:0000256" key="3">
    <source>
        <dbReference type="ARBA" id="ARBA00022452"/>
    </source>
</evidence>
<dbReference type="PROSITE" id="PS52016">
    <property type="entry name" value="TONB_DEPENDENT_REC_3"/>
    <property type="match status" value="1"/>
</dbReference>
<keyword evidence="6" id="KW-0408">Iron</keyword>